<evidence type="ECO:0000256" key="1">
    <source>
        <dbReference type="SAM" id="MobiDB-lite"/>
    </source>
</evidence>
<dbReference type="Proteomes" id="UP000625711">
    <property type="component" value="Unassembled WGS sequence"/>
</dbReference>
<sequence length="39" mass="4286">MAIGVQSGWTVLKENQACREKRAKKDKQAAPGSTLSRQL</sequence>
<evidence type="ECO:0000313" key="3">
    <source>
        <dbReference type="Proteomes" id="UP000625711"/>
    </source>
</evidence>
<keyword evidence="3" id="KW-1185">Reference proteome</keyword>
<accession>A0A834I7P4</accession>
<name>A0A834I7P4_RHYFE</name>
<feature type="region of interest" description="Disordered" evidence="1">
    <location>
        <begin position="20"/>
        <end position="39"/>
    </location>
</feature>
<comment type="caution">
    <text evidence="2">The sequence shown here is derived from an EMBL/GenBank/DDBJ whole genome shotgun (WGS) entry which is preliminary data.</text>
</comment>
<reference evidence="2" key="1">
    <citation type="submission" date="2020-08" db="EMBL/GenBank/DDBJ databases">
        <title>Genome sequencing and assembly of the red palm weevil Rhynchophorus ferrugineus.</title>
        <authorList>
            <person name="Dias G.B."/>
            <person name="Bergman C.M."/>
            <person name="Manee M."/>
        </authorList>
    </citation>
    <scope>NUCLEOTIDE SEQUENCE</scope>
    <source>
        <strain evidence="2">AA-2017</strain>
        <tissue evidence="2">Whole larva</tissue>
    </source>
</reference>
<protein>
    <submittedName>
        <fullName evidence="2">Uncharacterized protein</fullName>
    </submittedName>
</protein>
<organism evidence="2 3">
    <name type="scientific">Rhynchophorus ferrugineus</name>
    <name type="common">Red palm weevil</name>
    <name type="synonym">Curculio ferrugineus</name>
    <dbReference type="NCBI Taxonomy" id="354439"/>
    <lineage>
        <taxon>Eukaryota</taxon>
        <taxon>Metazoa</taxon>
        <taxon>Ecdysozoa</taxon>
        <taxon>Arthropoda</taxon>
        <taxon>Hexapoda</taxon>
        <taxon>Insecta</taxon>
        <taxon>Pterygota</taxon>
        <taxon>Neoptera</taxon>
        <taxon>Endopterygota</taxon>
        <taxon>Coleoptera</taxon>
        <taxon>Polyphaga</taxon>
        <taxon>Cucujiformia</taxon>
        <taxon>Curculionidae</taxon>
        <taxon>Dryophthorinae</taxon>
        <taxon>Rhynchophorus</taxon>
    </lineage>
</organism>
<dbReference type="EMBL" id="JAACXV010012678">
    <property type="protein sequence ID" value="KAF7274519.1"/>
    <property type="molecule type" value="Genomic_DNA"/>
</dbReference>
<feature type="non-terminal residue" evidence="2">
    <location>
        <position position="1"/>
    </location>
</feature>
<gene>
    <name evidence="2" type="ORF">GWI33_012829</name>
</gene>
<proteinExistence type="predicted"/>
<evidence type="ECO:0000313" key="2">
    <source>
        <dbReference type="EMBL" id="KAF7274519.1"/>
    </source>
</evidence>
<dbReference type="AlphaFoldDB" id="A0A834I7P4"/>